<organism evidence="1 2">
    <name type="scientific">Pistacia integerrima</name>
    <dbReference type="NCBI Taxonomy" id="434235"/>
    <lineage>
        <taxon>Eukaryota</taxon>
        <taxon>Viridiplantae</taxon>
        <taxon>Streptophyta</taxon>
        <taxon>Embryophyta</taxon>
        <taxon>Tracheophyta</taxon>
        <taxon>Spermatophyta</taxon>
        <taxon>Magnoliopsida</taxon>
        <taxon>eudicotyledons</taxon>
        <taxon>Gunneridae</taxon>
        <taxon>Pentapetalae</taxon>
        <taxon>rosids</taxon>
        <taxon>malvids</taxon>
        <taxon>Sapindales</taxon>
        <taxon>Anacardiaceae</taxon>
        <taxon>Pistacia</taxon>
    </lineage>
</organism>
<reference evidence="2" key="1">
    <citation type="journal article" date="2023" name="G3 (Bethesda)">
        <title>Genome assembly and association tests identify interacting loci associated with vigor, precocity, and sex in interspecific pistachio rootstocks.</title>
        <authorList>
            <person name="Palmer W."/>
            <person name="Jacygrad E."/>
            <person name="Sagayaradj S."/>
            <person name="Cavanaugh K."/>
            <person name="Han R."/>
            <person name="Bertier L."/>
            <person name="Beede B."/>
            <person name="Kafkas S."/>
            <person name="Golino D."/>
            <person name="Preece J."/>
            <person name="Michelmore R."/>
        </authorList>
    </citation>
    <scope>NUCLEOTIDE SEQUENCE [LARGE SCALE GENOMIC DNA]</scope>
</reference>
<evidence type="ECO:0000313" key="1">
    <source>
        <dbReference type="EMBL" id="KAJ0039708.1"/>
    </source>
</evidence>
<protein>
    <submittedName>
        <fullName evidence="1">Uncharacterized protein</fullName>
    </submittedName>
</protein>
<dbReference type="Proteomes" id="UP001163603">
    <property type="component" value="Chromosome 5"/>
</dbReference>
<comment type="caution">
    <text evidence="1">The sequence shown here is derived from an EMBL/GenBank/DDBJ whole genome shotgun (WGS) entry which is preliminary data.</text>
</comment>
<dbReference type="EMBL" id="CM047740">
    <property type="protein sequence ID" value="KAJ0039708.1"/>
    <property type="molecule type" value="Genomic_DNA"/>
</dbReference>
<keyword evidence="2" id="KW-1185">Reference proteome</keyword>
<evidence type="ECO:0000313" key="2">
    <source>
        <dbReference type="Proteomes" id="UP001163603"/>
    </source>
</evidence>
<accession>A0ACC0YQD3</accession>
<name>A0ACC0YQD3_9ROSI</name>
<gene>
    <name evidence="1" type="ORF">Pint_28040</name>
</gene>
<proteinExistence type="predicted"/>
<sequence length="280" mass="31499">MASDLSFCANYMVSKPEELNFFDLFHIFFSGELEKRKFVECSEKVEEGFGRRLIIFVSILVLKFLQSVAKPMSSIGSAIEFFLNLLSSNRNLSVLLLIFLRDFQGKATTHAFMLYDKSDTIVVSFRGTEAFDADAWSSDFDLSRCEIDGMGKIHDGFTKALGLLKVKGWAKDIDKQSDNRPAPLAYYAIREKLRELLSKNGRAKFIVTGDSLGGALAILFAAILAFHEDTELLERLEGVYTLGQPRVGDEKFVEFMKKKLKENAIDYVSASTTTTSIKEK</sequence>